<accession>A0A6A3EUP1</accession>
<proteinExistence type="predicted"/>
<evidence type="ECO:0000313" key="5">
    <source>
        <dbReference type="EMBL" id="KAE9105227.1"/>
    </source>
</evidence>
<evidence type="ECO:0000313" key="15">
    <source>
        <dbReference type="Proteomes" id="UP000440732"/>
    </source>
</evidence>
<evidence type="ECO:0000313" key="2">
    <source>
        <dbReference type="EMBL" id="KAE8936097.1"/>
    </source>
</evidence>
<dbReference type="EMBL" id="QXGF01000749">
    <property type="protein sequence ID" value="KAE8936097.1"/>
    <property type="molecule type" value="Genomic_DNA"/>
</dbReference>
<sequence length="62" mass="7173">MKLVFVYNCRLARNVIPDAVYDQSTLEDWSADKESGDEDFPGCNAERWQPEVQRNRHSGRDG</sequence>
<dbReference type="EMBL" id="QXGB01000442">
    <property type="protein sequence ID" value="KAE9214793.1"/>
    <property type="molecule type" value="Genomic_DNA"/>
</dbReference>
<evidence type="ECO:0000256" key="1">
    <source>
        <dbReference type="SAM" id="MobiDB-lite"/>
    </source>
</evidence>
<evidence type="ECO:0000313" key="7">
    <source>
        <dbReference type="EMBL" id="KAE9214793.1"/>
    </source>
</evidence>
<evidence type="ECO:0000313" key="14">
    <source>
        <dbReference type="Proteomes" id="UP000440367"/>
    </source>
</evidence>
<keyword evidence="12" id="KW-1185">Reference proteome</keyword>
<dbReference type="EMBL" id="QXGC01000680">
    <property type="protein sequence ID" value="KAE9224843.1"/>
    <property type="molecule type" value="Genomic_DNA"/>
</dbReference>
<dbReference type="OrthoDB" id="10272193at2759"/>
<evidence type="ECO:0000313" key="11">
    <source>
        <dbReference type="Proteomes" id="UP000429523"/>
    </source>
</evidence>
<dbReference type="EMBL" id="QXFZ01000411">
    <property type="protein sequence ID" value="KAE9117514.1"/>
    <property type="molecule type" value="Genomic_DNA"/>
</dbReference>
<evidence type="ECO:0000313" key="16">
    <source>
        <dbReference type="Proteomes" id="UP000441208"/>
    </source>
</evidence>
<dbReference type="EMBL" id="QXGE01000526">
    <property type="protein sequence ID" value="KAE9309956.1"/>
    <property type="molecule type" value="Genomic_DNA"/>
</dbReference>
<feature type="region of interest" description="Disordered" evidence="1">
    <location>
        <begin position="30"/>
        <end position="62"/>
    </location>
</feature>
<evidence type="ECO:0000313" key="17">
    <source>
        <dbReference type="Proteomes" id="UP000460718"/>
    </source>
</evidence>
<dbReference type="EMBL" id="QXGD01000403">
    <property type="protein sequence ID" value="KAE9240647.1"/>
    <property type="molecule type" value="Genomic_DNA"/>
</dbReference>
<name>A0A6A3EUP1_9STRA</name>
<dbReference type="Proteomes" id="UP000440732">
    <property type="component" value="Unassembled WGS sequence"/>
</dbReference>
<dbReference type="Proteomes" id="UP000476176">
    <property type="component" value="Unassembled WGS sequence"/>
</dbReference>
<dbReference type="Proteomes" id="UP000429523">
    <property type="component" value="Unassembled WGS sequence"/>
</dbReference>
<reference evidence="11 12" key="1">
    <citation type="submission" date="2018-08" db="EMBL/GenBank/DDBJ databases">
        <title>Genomic investigation of the strawberry pathogen Phytophthora fragariae indicates pathogenicity is determined by transcriptional variation in three key races.</title>
        <authorList>
            <person name="Adams T.M."/>
            <person name="Armitage A.D."/>
            <person name="Sobczyk M.K."/>
            <person name="Bates H.J."/>
            <person name="Dunwell J.M."/>
            <person name="Nellist C.F."/>
            <person name="Harrison R.J."/>
        </authorList>
    </citation>
    <scope>NUCLEOTIDE SEQUENCE [LARGE SCALE GENOMIC DNA]</scope>
    <source>
        <strain evidence="10 13">A4</strain>
        <strain evidence="9 14">BC-1</strain>
        <strain evidence="8 18">BC-23</strain>
        <strain evidence="7 12">NOV-27</strain>
        <strain evidence="4 15">NOV-5</strain>
        <strain evidence="6 16">NOV-71</strain>
        <strain evidence="2 11">NOV-9</strain>
        <strain evidence="5 19">ONT-3</strain>
        <strain evidence="3 17">SCRP245</strain>
    </source>
</reference>
<evidence type="ECO:0000313" key="6">
    <source>
        <dbReference type="EMBL" id="KAE9117514.1"/>
    </source>
</evidence>
<dbReference type="Proteomes" id="UP000460718">
    <property type="component" value="Unassembled WGS sequence"/>
</dbReference>
<evidence type="ECO:0000313" key="19">
    <source>
        <dbReference type="Proteomes" id="UP000488956"/>
    </source>
</evidence>
<dbReference type="Proteomes" id="UP000440367">
    <property type="component" value="Unassembled WGS sequence"/>
</dbReference>
<evidence type="ECO:0000313" key="8">
    <source>
        <dbReference type="EMBL" id="KAE9224843.1"/>
    </source>
</evidence>
<dbReference type="Proteomes" id="UP000433483">
    <property type="component" value="Unassembled WGS sequence"/>
</dbReference>
<evidence type="ECO:0000313" key="18">
    <source>
        <dbReference type="Proteomes" id="UP000476176"/>
    </source>
</evidence>
<dbReference type="EMBL" id="QXFX01000757">
    <property type="protein sequence ID" value="KAE9105227.1"/>
    <property type="molecule type" value="Genomic_DNA"/>
</dbReference>
<evidence type="ECO:0000313" key="10">
    <source>
        <dbReference type="EMBL" id="KAE9309956.1"/>
    </source>
</evidence>
<organism evidence="2 11">
    <name type="scientific">Phytophthora fragariae</name>
    <dbReference type="NCBI Taxonomy" id="53985"/>
    <lineage>
        <taxon>Eukaryota</taxon>
        <taxon>Sar</taxon>
        <taxon>Stramenopiles</taxon>
        <taxon>Oomycota</taxon>
        <taxon>Peronosporomycetes</taxon>
        <taxon>Peronosporales</taxon>
        <taxon>Peronosporaceae</taxon>
        <taxon>Phytophthora</taxon>
    </lineage>
</organism>
<evidence type="ECO:0000313" key="3">
    <source>
        <dbReference type="EMBL" id="KAE9005299.1"/>
    </source>
</evidence>
<gene>
    <name evidence="10" type="ORF">PF001_g10437</name>
    <name evidence="9" type="ORF">PF002_g9666</name>
    <name evidence="8" type="ORF">PF004_g12083</name>
    <name evidence="7" type="ORF">PF005_g9677</name>
    <name evidence="4" type="ORF">PF006_g24081</name>
    <name evidence="6" type="ORF">PF007_g9266</name>
    <name evidence="2" type="ORF">PF009_g13972</name>
    <name evidence="5" type="ORF">PF010_g13094</name>
    <name evidence="3" type="ORF">PF011_g12094</name>
</gene>
<protein>
    <submittedName>
        <fullName evidence="2">Uncharacterized protein</fullName>
    </submittedName>
</protein>
<evidence type="ECO:0000313" key="12">
    <source>
        <dbReference type="Proteomes" id="UP000433483"/>
    </source>
</evidence>
<evidence type="ECO:0000313" key="9">
    <source>
        <dbReference type="EMBL" id="KAE9240647.1"/>
    </source>
</evidence>
<comment type="caution">
    <text evidence="2">The sequence shown here is derived from an EMBL/GenBank/DDBJ whole genome shotgun (WGS) entry which is preliminary data.</text>
</comment>
<dbReference type="Proteomes" id="UP000437068">
    <property type="component" value="Unassembled WGS sequence"/>
</dbReference>
<dbReference type="Proteomes" id="UP000441208">
    <property type="component" value="Unassembled WGS sequence"/>
</dbReference>
<dbReference type="Proteomes" id="UP000488956">
    <property type="component" value="Unassembled WGS sequence"/>
</dbReference>
<dbReference type="EMBL" id="QXFW01000691">
    <property type="protein sequence ID" value="KAE9005299.1"/>
    <property type="molecule type" value="Genomic_DNA"/>
</dbReference>
<evidence type="ECO:0000313" key="13">
    <source>
        <dbReference type="Proteomes" id="UP000437068"/>
    </source>
</evidence>
<dbReference type="EMBL" id="QXGA01002585">
    <property type="protein sequence ID" value="KAE9095055.1"/>
    <property type="molecule type" value="Genomic_DNA"/>
</dbReference>
<dbReference type="AlphaFoldDB" id="A0A6A3EUP1"/>
<evidence type="ECO:0000313" key="4">
    <source>
        <dbReference type="EMBL" id="KAE9095055.1"/>
    </source>
</evidence>